<comment type="caution">
    <text evidence="6">The sequence shown here is derived from an EMBL/GenBank/DDBJ whole genome shotgun (WGS) entry which is preliminary data.</text>
</comment>
<dbReference type="InterPro" id="IPR037118">
    <property type="entry name" value="Val-tRNA_synth_C_sf"/>
</dbReference>
<keyword evidence="3" id="KW-0175">Coiled coil</keyword>
<dbReference type="PATRIC" id="fig|1279009.4.peg.1421"/>
<dbReference type="eggNOG" id="COG0488">
    <property type="taxonomic scope" value="Bacteria"/>
</dbReference>
<dbReference type="GO" id="GO:0005524">
    <property type="term" value="F:ATP binding"/>
    <property type="evidence" value="ECO:0007669"/>
    <property type="project" value="UniProtKB-KW"/>
</dbReference>
<dbReference type="STRING" id="1279009.ADICEAN_01403"/>
<dbReference type="InterPro" id="IPR003593">
    <property type="entry name" value="AAA+_ATPase"/>
</dbReference>
<dbReference type="Pfam" id="PF12848">
    <property type="entry name" value="ABC_tran_Xtn"/>
    <property type="match status" value="1"/>
</dbReference>
<feature type="compositionally biased region" description="Basic and acidic residues" evidence="4">
    <location>
        <begin position="591"/>
        <end position="608"/>
    </location>
</feature>
<sequence>MVTQPPLSRKGSESGQSVRIQNFRTFAPMISISNLSYYIGDRPLYEDANLHITPKAKIGLVGLNGTGKSTLLRLIDGEYTPDEGIISKSNDTTIGFLNQDLLSYQTNDSILTVAMEAFGNAVELQRQIEKTIHQLEVEYSDKLVEKLTRQQEEFERLGGYSMQSQAEAVLEGIGFRTEDLHRPLKEFSGGWRMRVMLTKLLLQRPSLLMLDEPTNHLDLPSIQWLENYLKTYQGAFIIVSHDQDFLNNTVDMVVEVSQQQLITYVGNYDHYLIEKEERSELQRNAYENQQQQIKQTERFIERFRSKATKARQVQSRVKALDRMDKIEAVAEENRRVNFKFTMSRPSGKSVILLEGISKAYGDLQILNGATAEIRRGDKIALIGANGKGKSTVLRIIAGEQVQEGQRTEGHNVNMAFYAQHQLESLGVDNEILEELKGAGSKKTETELRNLLGCFLFTDEEVFKKIKVLSGGEKSRVALAKTLLSEANFLLLDEPTNHLDLQSVNILIQALEQYEGSYIVVSHNRHFINHIANKIWWIEDGEIREYPGTYKEFVWWQAQQEEKKAAAEPQSKQAAPKQEKPAPAPKKAASPEQEKERKQLQRQLEESEKQVTALEQQEAKLEAELAKPEVFGNPERLLEVNSQYTSTKEKLEAAQQQWEDLMLRLEELE</sequence>
<dbReference type="InterPro" id="IPR017871">
    <property type="entry name" value="ABC_transporter-like_CS"/>
</dbReference>
<dbReference type="SMART" id="SM00382">
    <property type="entry name" value="AAA"/>
    <property type="match status" value="2"/>
</dbReference>
<feature type="domain" description="ABC transporter" evidence="5">
    <location>
        <begin position="30"/>
        <end position="283"/>
    </location>
</feature>
<evidence type="ECO:0000256" key="1">
    <source>
        <dbReference type="ARBA" id="ARBA00022741"/>
    </source>
</evidence>
<name>M7NP15_9BACT</name>
<dbReference type="InterPro" id="IPR051309">
    <property type="entry name" value="ABCF_ATPase"/>
</dbReference>
<organism evidence="6 7">
    <name type="scientific">Cesiribacter andamanensis AMV16</name>
    <dbReference type="NCBI Taxonomy" id="1279009"/>
    <lineage>
        <taxon>Bacteria</taxon>
        <taxon>Pseudomonadati</taxon>
        <taxon>Bacteroidota</taxon>
        <taxon>Cytophagia</taxon>
        <taxon>Cytophagales</taxon>
        <taxon>Cesiribacteraceae</taxon>
        <taxon>Cesiribacter</taxon>
    </lineage>
</organism>
<dbReference type="Pfam" id="PF00005">
    <property type="entry name" value="ABC_tran"/>
    <property type="match status" value="2"/>
</dbReference>
<dbReference type="PANTHER" id="PTHR42855:SF2">
    <property type="entry name" value="DRUG RESISTANCE ABC TRANSPORTER,ATP-BINDING PROTEIN"/>
    <property type="match status" value="1"/>
</dbReference>
<dbReference type="PROSITE" id="PS00211">
    <property type="entry name" value="ABC_TRANSPORTER_1"/>
    <property type="match status" value="1"/>
</dbReference>
<keyword evidence="2 6" id="KW-0067">ATP-binding</keyword>
<evidence type="ECO:0000256" key="4">
    <source>
        <dbReference type="SAM" id="MobiDB-lite"/>
    </source>
</evidence>
<feature type="domain" description="ABC transporter" evidence="5">
    <location>
        <begin position="351"/>
        <end position="564"/>
    </location>
</feature>
<dbReference type="Gene3D" id="3.40.50.300">
    <property type="entry name" value="P-loop containing nucleotide triphosphate hydrolases"/>
    <property type="match status" value="2"/>
</dbReference>
<evidence type="ECO:0000259" key="5">
    <source>
        <dbReference type="PROSITE" id="PS50893"/>
    </source>
</evidence>
<dbReference type="EMBL" id="AODQ01000025">
    <property type="protein sequence ID" value="EMR03470.1"/>
    <property type="molecule type" value="Genomic_DNA"/>
</dbReference>
<feature type="coiled-coil region" evidence="3">
    <location>
        <begin position="272"/>
        <end position="306"/>
    </location>
</feature>
<keyword evidence="1" id="KW-0547">Nucleotide-binding</keyword>
<gene>
    <name evidence="6" type="primary">yheS_1</name>
    <name evidence="6" type="ORF">ADICEAN_01403</name>
</gene>
<evidence type="ECO:0000256" key="2">
    <source>
        <dbReference type="ARBA" id="ARBA00022840"/>
    </source>
</evidence>
<dbReference type="AlphaFoldDB" id="M7NP15"/>
<dbReference type="Pfam" id="PF16326">
    <property type="entry name" value="ABC_tran_CTD"/>
    <property type="match status" value="1"/>
</dbReference>
<dbReference type="GO" id="GO:0016887">
    <property type="term" value="F:ATP hydrolysis activity"/>
    <property type="evidence" value="ECO:0007669"/>
    <property type="project" value="InterPro"/>
</dbReference>
<dbReference type="FunFam" id="3.40.50.300:FF:000011">
    <property type="entry name" value="Putative ABC transporter ATP-binding component"/>
    <property type="match status" value="1"/>
</dbReference>
<evidence type="ECO:0000313" key="6">
    <source>
        <dbReference type="EMBL" id="EMR03470.1"/>
    </source>
</evidence>
<dbReference type="CDD" id="cd03221">
    <property type="entry name" value="ABCF_EF-3"/>
    <property type="match status" value="2"/>
</dbReference>
<evidence type="ECO:0000313" key="7">
    <source>
        <dbReference type="Proteomes" id="UP000011910"/>
    </source>
</evidence>
<protein>
    <submittedName>
        <fullName evidence="6">Putative ABC transporter ATP-binding protein YheS</fullName>
    </submittedName>
</protein>
<dbReference type="InterPro" id="IPR032781">
    <property type="entry name" value="ABC_tran_Xtn"/>
</dbReference>
<feature type="region of interest" description="Disordered" evidence="4">
    <location>
        <begin position="563"/>
        <end position="615"/>
    </location>
</feature>
<dbReference type="InterPro" id="IPR003439">
    <property type="entry name" value="ABC_transporter-like_ATP-bd"/>
</dbReference>
<dbReference type="SUPFAM" id="SSF52540">
    <property type="entry name" value="P-loop containing nucleoside triphosphate hydrolases"/>
    <property type="match status" value="2"/>
</dbReference>
<dbReference type="GO" id="GO:0003677">
    <property type="term" value="F:DNA binding"/>
    <property type="evidence" value="ECO:0007669"/>
    <property type="project" value="InterPro"/>
</dbReference>
<keyword evidence="7" id="KW-1185">Reference proteome</keyword>
<dbReference type="Gene3D" id="1.10.287.380">
    <property type="entry name" value="Valyl-tRNA synthetase, C-terminal domain"/>
    <property type="match status" value="1"/>
</dbReference>
<proteinExistence type="predicted"/>
<dbReference type="InterPro" id="IPR027417">
    <property type="entry name" value="P-loop_NTPase"/>
</dbReference>
<dbReference type="Proteomes" id="UP000011910">
    <property type="component" value="Unassembled WGS sequence"/>
</dbReference>
<dbReference type="PANTHER" id="PTHR42855">
    <property type="entry name" value="ABC TRANSPORTER ATP-BINDING SUBUNIT"/>
    <property type="match status" value="1"/>
</dbReference>
<dbReference type="PROSITE" id="PS50893">
    <property type="entry name" value="ABC_TRANSPORTER_2"/>
    <property type="match status" value="2"/>
</dbReference>
<feature type="compositionally biased region" description="Low complexity" evidence="4">
    <location>
        <begin position="566"/>
        <end position="575"/>
    </location>
</feature>
<dbReference type="InterPro" id="IPR032524">
    <property type="entry name" value="ABC_tran_C"/>
</dbReference>
<reference evidence="6 7" key="1">
    <citation type="journal article" date="2013" name="Genome Announc.">
        <title>Draft Genome Sequence of Cesiribacter andamanensis Strain AMV16T, Isolated from a Soil Sample from a Mud Volcano in the Andaman Islands, India.</title>
        <authorList>
            <person name="Shivaji S."/>
            <person name="Ara S."/>
            <person name="Begum Z."/>
            <person name="Srinivas T.N."/>
            <person name="Singh A."/>
            <person name="Kumar Pinnaka A."/>
        </authorList>
    </citation>
    <scope>NUCLEOTIDE SEQUENCE [LARGE SCALE GENOMIC DNA]</scope>
    <source>
        <strain evidence="6 7">AMV16</strain>
    </source>
</reference>
<accession>M7NP15</accession>
<evidence type="ECO:0000256" key="3">
    <source>
        <dbReference type="SAM" id="Coils"/>
    </source>
</evidence>